<feature type="domain" description="Radical SAM core" evidence="7">
    <location>
        <begin position="170"/>
        <end position="399"/>
    </location>
</feature>
<feature type="domain" description="B12-binding" evidence="6">
    <location>
        <begin position="5"/>
        <end position="136"/>
    </location>
</feature>
<proteinExistence type="predicted"/>
<protein>
    <submittedName>
        <fullName evidence="8">B12-binding domain-containing radical SAM protein</fullName>
    </submittedName>
</protein>
<dbReference type="Gene3D" id="3.40.50.280">
    <property type="entry name" value="Cobalamin-binding domain"/>
    <property type="match status" value="1"/>
</dbReference>
<dbReference type="InterPro" id="IPR051198">
    <property type="entry name" value="BchE-like"/>
</dbReference>
<evidence type="ECO:0000256" key="5">
    <source>
        <dbReference type="ARBA" id="ARBA00023014"/>
    </source>
</evidence>
<dbReference type="GO" id="GO:0005829">
    <property type="term" value="C:cytosol"/>
    <property type="evidence" value="ECO:0007669"/>
    <property type="project" value="TreeGrafter"/>
</dbReference>
<evidence type="ECO:0000313" key="9">
    <source>
        <dbReference type="Proteomes" id="UP000886743"/>
    </source>
</evidence>
<feature type="non-terminal residue" evidence="8">
    <location>
        <position position="525"/>
    </location>
</feature>
<keyword evidence="4" id="KW-0408">Iron</keyword>
<evidence type="ECO:0000256" key="1">
    <source>
        <dbReference type="ARBA" id="ARBA00001966"/>
    </source>
</evidence>
<accession>A0A9D1SZX2</accession>
<reference evidence="8" key="2">
    <citation type="journal article" date="2021" name="PeerJ">
        <title>Extensive microbial diversity within the chicken gut microbiome revealed by metagenomics and culture.</title>
        <authorList>
            <person name="Gilroy R."/>
            <person name="Ravi A."/>
            <person name="Getino M."/>
            <person name="Pursley I."/>
            <person name="Horton D.L."/>
            <person name="Alikhan N.F."/>
            <person name="Baker D."/>
            <person name="Gharbi K."/>
            <person name="Hall N."/>
            <person name="Watson M."/>
            <person name="Adriaenssens E.M."/>
            <person name="Foster-Nyarko E."/>
            <person name="Jarju S."/>
            <person name="Secka A."/>
            <person name="Antonio M."/>
            <person name="Oren A."/>
            <person name="Chaudhuri R.R."/>
            <person name="La Ragione R."/>
            <person name="Hildebrand F."/>
            <person name="Pallen M.J."/>
        </authorList>
    </citation>
    <scope>NUCLEOTIDE SEQUENCE</scope>
    <source>
        <strain evidence="8">4920</strain>
    </source>
</reference>
<gene>
    <name evidence="8" type="ORF">IAC74_05115</name>
</gene>
<dbReference type="InterPro" id="IPR006158">
    <property type="entry name" value="Cobalamin-bd"/>
</dbReference>
<comment type="caution">
    <text evidence="8">The sequence shown here is derived from an EMBL/GenBank/DDBJ whole genome shotgun (WGS) entry which is preliminary data.</text>
</comment>
<keyword evidence="3" id="KW-0479">Metal-binding</keyword>
<dbReference type="GO" id="GO:0031419">
    <property type="term" value="F:cobalamin binding"/>
    <property type="evidence" value="ECO:0007669"/>
    <property type="project" value="InterPro"/>
</dbReference>
<keyword evidence="5" id="KW-0411">Iron-sulfur</keyword>
<evidence type="ECO:0000256" key="3">
    <source>
        <dbReference type="ARBA" id="ARBA00022723"/>
    </source>
</evidence>
<evidence type="ECO:0000256" key="2">
    <source>
        <dbReference type="ARBA" id="ARBA00022691"/>
    </source>
</evidence>
<dbReference type="Pfam" id="PF02310">
    <property type="entry name" value="B12-binding"/>
    <property type="match status" value="1"/>
</dbReference>
<dbReference type="AlphaFoldDB" id="A0A9D1SZX2"/>
<dbReference type="SMART" id="SM00729">
    <property type="entry name" value="Elp3"/>
    <property type="match status" value="1"/>
</dbReference>
<name>A0A9D1SZX2_9FIRM</name>
<dbReference type="Pfam" id="PF04055">
    <property type="entry name" value="Radical_SAM"/>
    <property type="match status" value="1"/>
</dbReference>
<dbReference type="InterPro" id="IPR025288">
    <property type="entry name" value="DUF4080"/>
</dbReference>
<dbReference type="PROSITE" id="PS51918">
    <property type="entry name" value="RADICAL_SAM"/>
    <property type="match status" value="1"/>
</dbReference>
<dbReference type="Pfam" id="PF13311">
    <property type="entry name" value="DUF4080"/>
    <property type="match status" value="1"/>
</dbReference>
<dbReference type="GO" id="GO:0046872">
    <property type="term" value="F:metal ion binding"/>
    <property type="evidence" value="ECO:0007669"/>
    <property type="project" value="UniProtKB-KW"/>
</dbReference>
<dbReference type="InterPro" id="IPR007197">
    <property type="entry name" value="rSAM"/>
</dbReference>
<dbReference type="PANTHER" id="PTHR43409:SF16">
    <property type="entry name" value="SLR0320 PROTEIN"/>
    <property type="match status" value="1"/>
</dbReference>
<dbReference type="Gene3D" id="3.80.30.20">
    <property type="entry name" value="tm_1862 like domain"/>
    <property type="match status" value="1"/>
</dbReference>
<comment type="cofactor">
    <cofactor evidence="1">
        <name>[4Fe-4S] cluster</name>
        <dbReference type="ChEBI" id="CHEBI:49883"/>
    </cofactor>
</comment>
<dbReference type="SFLD" id="SFLDG01082">
    <property type="entry name" value="B12-binding_domain_containing"/>
    <property type="match status" value="1"/>
</dbReference>
<dbReference type="PROSITE" id="PS51332">
    <property type="entry name" value="B12_BINDING"/>
    <property type="match status" value="1"/>
</dbReference>
<evidence type="ECO:0000313" key="8">
    <source>
        <dbReference type="EMBL" id="HIV02935.1"/>
    </source>
</evidence>
<organism evidence="8 9">
    <name type="scientific">Candidatus Aphodoplasma excrementigallinarum</name>
    <dbReference type="NCBI Taxonomy" id="2840673"/>
    <lineage>
        <taxon>Bacteria</taxon>
        <taxon>Bacillati</taxon>
        <taxon>Bacillota</taxon>
        <taxon>Clostridia</taxon>
        <taxon>Eubacteriales</taxon>
        <taxon>Candidatus Aphodoplasma</taxon>
    </lineage>
</organism>
<evidence type="ECO:0000259" key="6">
    <source>
        <dbReference type="PROSITE" id="PS51332"/>
    </source>
</evidence>
<dbReference type="CDD" id="cd01335">
    <property type="entry name" value="Radical_SAM"/>
    <property type="match status" value="1"/>
</dbReference>
<dbReference type="SFLD" id="SFLDS00029">
    <property type="entry name" value="Radical_SAM"/>
    <property type="match status" value="1"/>
</dbReference>
<dbReference type="InterPro" id="IPR058240">
    <property type="entry name" value="rSAM_sf"/>
</dbReference>
<evidence type="ECO:0000259" key="7">
    <source>
        <dbReference type="PROSITE" id="PS51918"/>
    </source>
</evidence>
<dbReference type="InterPro" id="IPR006638">
    <property type="entry name" value="Elp3/MiaA/NifB-like_rSAM"/>
</dbReference>
<dbReference type="GO" id="GO:0051536">
    <property type="term" value="F:iron-sulfur cluster binding"/>
    <property type="evidence" value="ECO:0007669"/>
    <property type="project" value="UniProtKB-KW"/>
</dbReference>
<keyword evidence="2" id="KW-0949">S-adenosyl-L-methionine</keyword>
<dbReference type="PANTHER" id="PTHR43409">
    <property type="entry name" value="ANAEROBIC MAGNESIUM-PROTOPORPHYRIN IX MONOMETHYL ESTER CYCLASE-RELATED"/>
    <property type="match status" value="1"/>
</dbReference>
<dbReference type="SUPFAM" id="SSF102114">
    <property type="entry name" value="Radical SAM enzymes"/>
    <property type="match status" value="1"/>
</dbReference>
<evidence type="ECO:0000256" key="4">
    <source>
        <dbReference type="ARBA" id="ARBA00023004"/>
    </source>
</evidence>
<dbReference type="Proteomes" id="UP000886743">
    <property type="component" value="Unassembled WGS sequence"/>
</dbReference>
<sequence length="525" mass="59358">MERYQAISLTAVNASYSHSSLALRCLGKALADRTVITREFTINDRPEKAAAQLYLDGSGLYAFSCYIWNIGFILDVCRILKAAAPERDILLGGPEVSYDAEAVLKQYPFIDYVLCGEGEASLPALLSGVPLDMVGGLAYRRAGKIFVNPPRVIEDLDSLPRLYTKEELSGLKNKIVYYETSRGCPYRCSYCLSSTSHGVRFFSLARVLEDFQLFIDCGVPLVKLVDRTFNIDRVRTKQMLRYILSHSKTTCFHFEVAADILDDETVALLSGAPKGMFQLEIGVQSTNPETLAAIDRKTDLARLWENVAALQKNNNIHIHLDLIAGLPYEEYGRFTQSFDDVFALRPDMLQLGFLKLLKGTKIRREADVYGYRFTPQPPYEVLANDFVSYAELLRLKGVEDMVERYYNSHAFEKALEYAIEEYESAYAFFDALASFFQEKGHADAPQSKKSLYAILSAFYCEHGRRDRALFADLLKLDFIRCNPNLALPDWAAKTGDKVFYQATYAFLASETGQKYIPRHVGERLS</sequence>
<dbReference type="GO" id="GO:0003824">
    <property type="term" value="F:catalytic activity"/>
    <property type="evidence" value="ECO:0007669"/>
    <property type="project" value="InterPro"/>
</dbReference>
<dbReference type="InterPro" id="IPR023404">
    <property type="entry name" value="rSAM_horseshoe"/>
</dbReference>
<dbReference type="CDD" id="cd02068">
    <property type="entry name" value="radical_SAM_B12_BD"/>
    <property type="match status" value="1"/>
</dbReference>
<reference evidence="8" key="1">
    <citation type="submission" date="2020-10" db="EMBL/GenBank/DDBJ databases">
        <authorList>
            <person name="Gilroy R."/>
        </authorList>
    </citation>
    <scope>NUCLEOTIDE SEQUENCE</scope>
    <source>
        <strain evidence="8">4920</strain>
    </source>
</reference>
<dbReference type="EMBL" id="DVOF01000145">
    <property type="protein sequence ID" value="HIV02935.1"/>
    <property type="molecule type" value="Genomic_DNA"/>
</dbReference>